<dbReference type="Proteomes" id="UP001596353">
    <property type="component" value="Unassembled WGS sequence"/>
</dbReference>
<gene>
    <name evidence="1" type="ORF">ACFQFQ_18225</name>
</gene>
<organism evidence="1 2">
    <name type="scientific">Sulfitobacter porphyrae</name>
    <dbReference type="NCBI Taxonomy" id="1246864"/>
    <lineage>
        <taxon>Bacteria</taxon>
        <taxon>Pseudomonadati</taxon>
        <taxon>Pseudomonadota</taxon>
        <taxon>Alphaproteobacteria</taxon>
        <taxon>Rhodobacterales</taxon>
        <taxon>Roseobacteraceae</taxon>
        <taxon>Sulfitobacter</taxon>
    </lineage>
</organism>
<keyword evidence="2" id="KW-1185">Reference proteome</keyword>
<name>A0ABW2B6F7_9RHOB</name>
<accession>A0ABW2B6F7</accession>
<dbReference type="CDD" id="cd10928">
    <property type="entry name" value="CE4_u4"/>
    <property type="match status" value="1"/>
</dbReference>
<comment type="caution">
    <text evidence="1">The sequence shown here is derived from an EMBL/GenBank/DDBJ whole genome shotgun (WGS) entry which is preliminary data.</text>
</comment>
<reference evidence="2" key="1">
    <citation type="journal article" date="2019" name="Int. J. Syst. Evol. Microbiol.">
        <title>The Global Catalogue of Microorganisms (GCM) 10K type strain sequencing project: providing services to taxonomists for standard genome sequencing and annotation.</title>
        <authorList>
            <consortium name="The Broad Institute Genomics Platform"/>
            <consortium name="The Broad Institute Genome Sequencing Center for Infectious Disease"/>
            <person name="Wu L."/>
            <person name="Ma J."/>
        </authorList>
    </citation>
    <scope>NUCLEOTIDE SEQUENCE [LARGE SCALE GENOMIC DNA]</scope>
    <source>
        <strain evidence="2">CCUG 66188</strain>
    </source>
</reference>
<dbReference type="InterPro" id="IPR049591">
    <property type="entry name" value="CE4_u4-like"/>
</dbReference>
<dbReference type="EMBL" id="JBHSWG010000001">
    <property type="protein sequence ID" value="MFC6760987.1"/>
    <property type="molecule type" value="Genomic_DNA"/>
</dbReference>
<protein>
    <submittedName>
        <fullName evidence="1">Polysaccharide deacetylase family protein</fullName>
    </submittedName>
</protein>
<dbReference type="SUPFAM" id="SSF88713">
    <property type="entry name" value="Glycoside hydrolase/deacetylase"/>
    <property type="match status" value="1"/>
</dbReference>
<sequence length="262" mass="29450">MGQKEISMASWADLDEELRLWRATGEIPTFWWRDDDTEAPTADLERLIALAERFSAPLHLAVVPHAIDPGLAPRLGASPLVYALQHGISHKNHEPKGARASEVGVNRDIALQEADLTLGWQRMVAAGLPNLLPVFVPPWNRIAEKTLMVLPRLGYHAVSIFDRRPETPVGLPHFNGHIDPIRWKEGARFAGTEKTLEQAVRHLRQRRLGEAEKDEPTGFVTHHLQTDEPTWDFSAALLERLTFRDATRWIALPQVLKGAHLG</sequence>
<evidence type="ECO:0000313" key="2">
    <source>
        <dbReference type="Proteomes" id="UP001596353"/>
    </source>
</evidence>
<proteinExistence type="predicted"/>
<evidence type="ECO:0000313" key="1">
    <source>
        <dbReference type="EMBL" id="MFC6760987.1"/>
    </source>
</evidence>
<dbReference type="InterPro" id="IPR011330">
    <property type="entry name" value="Glyco_hydro/deAcase_b/a-brl"/>
</dbReference>